<comment type="caution">
    <text evidence="2">The sequence shown here is derived from an EMBL/GenBank/DDBJ whole genome shotgun (WGS) entry which is preliminary data.</text>
</comment>
<evidence type="ECO:0000313" key="2">
    <source>
        <dbReference type="EMBL" id="RJF37916.1"/>
    </source>
</evidence>
<protein>
    <submittedName>
        <fullName evidence="2">Uncharacterized protein</fullName>
    </submittedName>
</protein>
<dbReference type="AlphaFoldDB" id="A0A3A3EQC2"/>
<reference evidence="2 3" key="1">
    <citation type="submission" date="2018-09" db="EMBL/GenBank/DDBJ databases">
        <title>Identification of marine bacteria producing industrial enzymes.</title>
        <authorList>
            <person name="Cheng T.H."/>
            <person name="Saidin J."/>
            <person name="Muhd D.D."/>
            <person name="Isa M.N.M."/>
            <person name="Bakar M.F.A."/>
            <person name="Ismail N."/>
        </authorList>
    </citation>
    <scope>NUCLEOTIDE SEQUENCE [LARGE SCALE GENOMIC DNA]</scope>
    <source>
        <strain evidence="2 3">MNAD 1.6</strain>
    </source>
</reference>
<sequence length="108" mass="11871">MKLPYFKIKDAFSEAKESFSYGSGADKVSSTAKLLGKSIANIGMFAVEVGVDSVKNLPETAGRKAQSQLDNNSDTMTREQIEKATQIVENGKQARANRLAKEKEERDK</sequence>
<evidence type="ECO:0000313" key="3">
    <source>
        <dbReference type="Proteomes" id="UP000265938"/>
    </source>
</evidence>
<evidence type="ECO:0000256" key="1">
    <source>
        <dbReference type="SAM" id="MobiDB-lite"/>
    </source>
</evidence>
<feature type="compositionally biased region" description="Basic and acidic residues" evidence="1">
    <location>
        <begin position="99"/>
        <end position="108"/>
    </location>
</feature>
<organism evidence="2 3">
    <name type="scientific">Pseudoalteromonas gelatinilytica</name>
    <dbReference type="NCBI Taxonomy" id="1703256"/>
    <lineage>
        <taxon>Bacteria</taxon>
        <taxon>Pseudomonadati</taxon>
        <taxon>Pseudomonadota</taxon>
        <taxon>Gammaproteobacteria</taxon>
        <taxon>Alteromonadales</taxon>
        <taxon>Pseudoalteromonadaceae</taxon>
        <taxon>Pseudoalteromonas</taxon>
    </lineage>
</organism>
<gene>
    <name evidence="2" type="ORF">D4741_07585</name>
</gene>
<proteinExistence type="predicted"/>
<dbReference type="EMBL" id="QYSE01000001">
    <property type="protein sequence ID" value="RJF37916.1"/>
    <property type="molecule type" value="Genomic_DNA"/>
</dbReference>
<feature type="region of interest" description="Disordered" evidence="1">
    <location>
        <begin position="85"/>
        <end position="108"/>
    </location>
</feature>
<name>A0A3A3EQC2_9GAMM</name>
<dbReference type="RefSeq" id="WP_119852528.1">
    <property type="nucleotide sequence ID" value="NZ_QYSE01000001.1"/>
</dbReference>
<accession>A0A3A3EQC2</accession>
<dbReference type="Proteomes" id="UP000265938">
    <property type="component" value="Unassembled WGS sequence"/>
</dbReference>